<dbReference type="Proteomes" id="UP000230750">
    <property type="component" value="Unassembled WGS sequence"/>
</dbReference>
<accession>A0A2G8KSH2</accession>
<comment type="similarity">
    <text evidence="1">Belongs to the PC-esterase family.</text>
</comment>
<dbReference type="OrthoDB" id="9975373at2759"/>
<comment type="caution">
    <text evidence="2">The sequence shown here is derived from an EMBL/GenBank/DDBJ whole genome shotgun (WGS) entry which is preliminary data.</text>
</comment>
<dbReference type="PANTHER" id="PTHR14469">
    <property type="entry name" value="SARCOMA ANTIGEN NY-SAR-23"/>
    <property type="match status" value="1"/>
</dbReference>
<protein>
    <submittedName>
        <fullName evidence="2">Putative PC-esterase domain-containing protein 1A</fullName>
    </submittedName>
</protein>
<evidence type="ECO:0000313" key="3">
    <source>
        <dbReference type="Proteomes" id="UP000230750"/>
    </source>
</evidence>
<dbReference type="AlphaFoldDB" id="A0A2G8KSH2"/>
<proteinExistence type="inferred from homology"/>
<sequence>MTNGINYREVRQYLTDTHLIRFYFVTRIHNSYWREVIFRDLCGEPKPDVIVMNSCLWDISRYGPGGMHQYKENLEKTFQTLTSIVSEDCICIWDTALPVANKIKGGFLLPELSSLCDTLRLDVLEDMEPEITLPSRRQLEGPATAEENVPQKSVKKVGNPMYAQNIPVSSSYIHATQKTTTSTNRGDVPPQVWHAPQNQLYTSLYESRAPNQPITQSSLRTFYQQVPIGRQIRQPRYLTQSYPYVAGPSANRWVNPNHAGPYQSPYYYDSGQGYSYFNQYAETPQSRYHWYPDGSARRQQRMLADRQQEIVGAMTNYASSQWRVQ</sequence>
<gene>
    <name evidence="2" type="ORF">BSL78_12131</name>
</gene>
<name>A0A2G8KSH2_STIJA</name>
<dbReference type="PANTHER" id="PTHR14469:SF0">
    <property type="entry name" value="FAMILY WITH SEQUENCE SIMILARITY 113"/>
    <property type="match status" value="1"/>
</dbReference>
<dbReference type="EMBL" id="MRZV01000396">
    <property type="protein sequence ID" value="PIK50963.1"/>
    <property type="molecule type" value="Genomic_DNA"/>
</dbReference>
<organism evidence="2 3">
    <name type="scientific">Stichopus japonicus</name>
    <name type="common">Sea cucumber</name>
    <dbReference type="NCBI Taxonomy" id="307972"/>
    <lineage>
        <taxon>Eukaryota</taxon>
        <taxon>Metazoa</taxon>
        <taxon>Echinodermata</taxon>
        <taxon>Eleutherozoa</taxon>
        <taxon>Echinozoa</taxon>
        <taxon>Holothuroidea</taxon>
        <taxon>Aspidochirotacea</taxon>
        <taxon>Aspidochirotida</taxon>
        <taxon>Stichopodidae</taxon>
        <taxon>Apostichopus</taxon>
    </lineage>
</organism>
<evidence type="ECO:0000313" key="2">
    <source>
        <dbReference type="EMBL" id="PIK50963.1"/>
    </source>
</evidence>
<keyword evidence="3" id="KW-1185">Reference proteome</keyword>
<reference evidence="2 3" key="1">
    <citation type="journal article" date="2017" name="PLoS Biol.">
        <title>The sea cucumber genome provides insights into morphological evolution and visceral regeneration.</title>
        <authorList>
            <person name="Zhang X."/>
            <person name="Sun L."/>
            <person name="Yuan J."/>
            <person name="Sun Y."/>
            <person name="Gao Y."/>
            <person name="Zhang L."/>
            <person name="Li S."/>
            <person name="Dai H."/>
            <person name="Hamel J.F."/>
            <person name="Liu C."/>
            <person name="Yu Y."/>
            <person name="Liu S."/>
            <person name="Lin W."/>
            <person name="Guo K."/>
            <person name="Jin S."/>
            <person name="Xu P."/>
            <person name="Storey K.B."/>
            <person name="Huan P."/>
            <person name="Zhang T."/>
            <person name="Zhou Y."/>
            <person name="Zhang J."/>
            <person name="Lin C."/>
            <person name="Li X."/>
            <person name="Xing L."/>
            <person name="Huo D."/>
            <person name="Sun M."/>
            <person name="Wang L."/>
            <person name="Mercier A."/>
            <person name="Li F."/>
            <person name="Yang H."/>
            <person name="Xiang J."/>
        </authorList>
    </citation>
    <scope>NUCLEOTIDE SEQUENCE [LARGE SCALE GENOMIC DNA]</scope>
    <source>
        <strain evidence="2">Shaxun</strain>
        <tissue evidence="2">Muscle</tissue>
    </source>
</reference>
<evidence type="ECO:0000256" key="1">
    <source>
        <dbReference type="ARBA" id="ARBA00037957"/>
    </source>
</evidence>